<dbReference type="Proteomes" id="UP001501323">
    <property type="component" value="Unassembled WGS sequence"/>
</dbReference>
<dbReference type="InterPro" id="IPR032710">
    <property type="entry name" value="NTF2-like_dom_sf"/>
</dbReference>
<dbReference type="EMBL" id="BAABJY010000002">
    <property type="protein sequence ID" value="GAA4865627.1"/>
    <property type="molecule type" value="Genomic_DNA"/>
</dbReference>
<comment type="caution">
    <text evidence="1">The sequence shown here is derived from an EMBL/GenBank/DDBJ whole genome shotgun (WGS) entry which is preliminary data.</text>
</comment>
<protein>
    <submittedName>
        <fullName evidence="1">Nuclear transport factor 2 family protein</fullName>
    </submittedName>
</protein>
<keyword evidence="2" id="KW-1185">Reference proteome</keyword>
<gene>
    <name evidence="1" type="ORF">GCM10023332_17230</name>
</gene>
<name>A0ABP9E1E0_9GAMM</name>
<sequence>MLLAAVLLLSGCTRGPSEQALRLALDGLQEAVEDRDAAGIERYLAEDFIGPEGIDRAGARRLAAVHLMRHGVVGMDVVGPLDLRMGDGHATVRFTAAMTGGQGGLLPESGQVYAVQTGWKFQGGQWLLASADWKRTL</sequence>
<reference evidence="2" key="1">
    <citation type="journal article" date="2019" name="Int. J. Syst. Evol. Microbiol.">
        <title>The Global Catalogue of Microorganisms (GCM) 10K type strain sequencing project: providing services to taxonomists for standard genome sequencing and annotation.</title>
        <authorList>
            <consortium name="The Broad Institute Genomics Platform"/>
            <consortium name="The Broad Institute Genome Sequencing Center for Infectious Disease"/>
            <person name="Wu L."/>
            <person name="Ma J."/>
        </authorList>
    </citation>
    <scope>NUCLEOTIDE SEQUENCE [LARGE SCALE GENOMIC DNA]</scope>
    <source>
        <strain evidence="2">JCM 18392</strain>
    </source>
</reference>
<proteinExistence type="predicted"/>
<evidence type="ECO:0000313" key="2">
    <source>
        <dbReference type="Proteomes" id="UP001501323"/>
    </source>
</evidence>
<evidence type="ECO:0000313" key="1">
    <source>
        <dbReference type="EMBL" id="GAA4865627.1"/>
    </source>
</evidence>
<organism evidence="1 2">
    <name type="scientific">Luteimonas vadosa</name>
    <dbReference type="NCBI Taxonomy" id="1165507"/>
    <lineage>
        <taxon>Bacteria</taxon>
        <taxon>Pseudomonadati</taxon>
        <taxon>Pseudomonadota</taxon>
        <taxon>Gammaproteobacteria</taxon>
        <taxon>Lysobacterales</taxon>
        <taxon>Lysobacteraceae</taxon>
        <taxon>Luteimonas</taxon>
    </lineage>
</organism>
<dbReference type="Gene3D" id="3.10.450.50">
    <property type="match status" value="1"/>
</dbReference>
<dbReference type="SUPFAM" id="SSF54427">
    <property type="entry name" value="NTF2-like"/>
    <property type="match status" value="1"/>
</dbReference>
<accession>A0ABP9E1E0</accession>